<name>A0A0K8TSF0_TABBR</name>
<feature type="non-terminal residue" evidence="3">
    <location>
        <position position="1"/>
    </location>
</feature>
<dbReference type="SUPFAM" id="SSF53098">
    <property type="entry name" value="Ribonuclease H-like"/>
    <property type="match status" value="1"/>
</dbReference>
<dbReference type="Pfam" id="PF00078">
    <property type="entry name" value="RVT_1"/>
    <property type="match status" value="1"/>
</dbReference>
<dbReference type="EMBL" id="GDAI01000743">
    <property type="protein sequence ID" value="JAI16860.1"/>
    <property type="molecule type" value="mRNA"/>
</dbReference>
<dbReference type="GO" id="GO:0004523">
    <property type="term" value="F:RNA-DNA hybrid ribonuclease activity"/>
    <property type="evidence" value="ECO:0007669"/>
    <property type="project" value="InterPro"/>
</dbReference>
<dbReference type="CDD" id="cd09276">
    <property type="entry name" value="Rnase_HI_RT_non_LTR"/>
    <property type="match status" value="1"/>
</dbReference>
<feature type="domain" description="RNase H type-1" evidence="2">
    <location>
        <begin position="386"/>
        <end position="516"/>
    </location>
</feature>
<dbReference type="PANTHER" id="PTHR33332">
    <property type="entry name" value="REVERSE TRANSCRIPTASE DOMAIN-CONTAINING PROTEIN"/>
    <property type="match status" value="1"/>
</dbReference>
<dbReference type="InterPro" id="IPR043502">
    <property type="entry name" value="DNA/RNA_pol_sf"/>
</dbReference>
<dbReference type="PROSITE" id="PS50879">
    <property type="entry name" value="RNASE_H_1"/>
    <property type="match status" value="1"/>
</dbReference>
<dbReference type="GO" id="GO:0042575">
    <property type="term" value="C:DNA polymerase complex"/>
    <property type="evidence" value="ECO:0007669"/>
    <property type="project" value="UniProtKB-ARBA"/>
</dbReference>
<reference evidence="3" key="1">
    <citation type="journal article" date="2015" name="Insect Biochem. Mol. Biol.">
        <title>An insight into the sialome of the horse fly, Tabanus bromius.</title>
        <authorList>
            <person name="Ribeiro J.M."/>
            <person name="Kazimirova M."/>
            <person name="Takac P."/>
            <person name="Andersen J.F."/>
            <person name="Francischetti I.M."/>
        </authorList>
    </citation>
    <scope>NUCLEOTIDE SEQUENCE</scope>
</reference>
<dbReference type="GO" id="GO:0071897">
    <property type="term" value="P:DNA biosynthetic process"/>
    <property type="evidence" value="ECO:0007669"/>
    <property type="project" value="UniProtKB-ARBA"/>
</dbReference>
<organism evidence="3">
    <name type="scientific">Tabanus bromius</name>
    <name type="common">Band-eyed brown horse fly</name>
    <dbReference type="NCBI Taxonomy" id="304241"/>
    <lineage>
        <taxon>Eukaryota</taxon>
        <taxon>Metazoa</taxon>
        <taxon>Ecdysozoa</taxon>
        <taxon>Arthropoda</taxon>
        <taxon>Hexapoda</taxon>
        <taxon>Insecta</taxon>
        <taxon>Pterygota</taxon>
        <taxon>Neoptera</taxon>
        <taxon>Endopterygota</taxon>
        <taxon>Diptera</taxon>
        <taxon>Brachycera</taxon>
        <taxon>Tabanomorpha</taxon>
        <taxon>Tabanoidea</taxon>
        <taxon>Tabanidae</taxon>
        <taxon>Tabanus</taxon>
    </lineage>
</organism>
<accession>A0A0K8TSF0</accession>
<dbReference type="InterPro" id="IPR036397">
    <property type="entry name" value="RNaseH_sf"/>
</dbReference>
<dbReference type="InterPro" id="IPR012337">
    <property type="entry name" value="RNaseH-like_sf"/>
</dbReference>
<dbReference type="InterPro" id="IPR002156">
    <property type="entry name" value="RNaseH_domain"/>
</dbReference>
<protein>
    <submittedName>
        <fullName evidence="3">Putative lian-aa1 retrotransposon protein</fullName>
    </submittedName>
</protein>
<sequence>QHAYQSGKSTETALHSIVSKIEATLQRKQIALGTFLDIEGAFYNTSFDVIENELRNRGVDTTTCNWINSMLRDRTATTSMFGESCSVLVARGCPQGGVLSPLLWNLVVDVLLRALSEQGLDGEGFADDVAILVVGSCADVLTGLMRNALRIIENWCRGVSLTINPLKTTVVSFTRRRRNNQIGELTLFGEALQISSEVKYLGVILDAKLSWGKHLERAASRVRFSLWNCRRLLGKRWGLKPQVMYWLYTMVIRPVLTYGALVWWPKVKQRTTVLVLSKLQRMACLAITGAMKTTPTAAMEVMLNLPPLQFVIEGEARAAAYRLTHISGVRRGGPRYGHSQILEDVLEEPLLAMRSDRIVPQYIFEKRFETIIPDRDTWEQDGLNLDQGGLLWYTDGSKTDCGTGAGICGIRPRRRISITLGRYPTVFQAEVYAIIRCAEENIDKGYRNQLIYVLSDSQAAIKALDSEKTTSSLVLECKKLLTKLAEHNRVKLVWVPGHRGVEGNELADQLARDGSARTLIGPEPICGIAYNAVKLKIRRRIGAQHRELWAITSGQWHSKQLLLEPSEKLSREIVALSRTKLRLIVDIVTGHCSLKKHLHRMGAVSDPICRKCGEEEETPLHILCNCGGLLRTRQRILGAMILEPSELRKNSITSLLKFFELVGLLNEA</sequence>
<evidence type="ECO:0000259" key="2">
    <source>
        <dbReference type="PROSITE" id="PS50879"/>
    </source>
</evidence>
<dbReference type="PROSITE" id="PS50878">
    <property type="entry name" value="RT_POL"/>
    <property type="match status" value="1"/>
</dbReference>
<evidence type="ECO:0000313" key="3">
    <source>
        <dbReference type="EMBL" id="JAI16860.1"/>
    </source>
</evidence>
<dbReference type="Pfam" id="PF00075">
    <property type="entry name" value="RNase_H"/>
    <property type="match status" value="1"/>
</dbReference>
<dbReference type="InterPro" id="IPR000477">
    <property type="entry name" value="RT_dom"/>
</dbReference>
<dbReference type="SUPFAM" id="SSF56672">
    <property type="entry name" value="DNA/RNA polymerases"/>
    <property type="match status" value="1"/>
</dbReference>
<dbReference type="CDD" id="cd01650">
    <property type="entry name" value="RT_nLTR_like"/>
    <property type="match status" value="1"/>
</dbReference>
<dbReference type="Gene3D" id="3.30.420.10">
    <property type="entry name" value="Ribonuclease H-like superfamily/Ribonuclease H"/>
    <property type="match status" value="1"/>
</dbReference>
<dbReference type="AlphaFoldDB" id="A0A0K8TSF0"/>
<proteinExistence type="evidence at transcript level"/>
<feature type="domain" description="Reverse transcriptase" evidence="1">
    <location>
        <begin position="1"/>
        <end position="205"/>
    </location>
</feature>
<evidence type="ECO:0000259" key="1">
    <source>
        <dbReference type="PROSITE" id="PS50878"/>
    </source>
</evidence>
<dbReference type="GO" id="GO:0003676">
    <property type="term" value="F:nucleic acid binding"/>
    <property type="evidence" value="ECO:0007669"/>
    <property type="project" value="InterPro"/>
</dbReference>